<feature type="transmembrane region" description="Helical" evidence="6">
    <location>
        <begin position="67"/>
        <end position="89"/>
    </location>
</feature>
<gene>
    <name evidence="8" type="ORF">QTN89_24680</name>
</gene>
<evidence type="ECO:0000256" key="2">
    <source>
        <dbReference type="ARBA" id="ARBA00022475"/>
    </source>
</evidence>
<dbReference type="Proteomes" id="UP001239462">
    <property type="component" value="Unassembled WGS sequence"/>
</dbReference>
<accession>A0ABT7PQ83</accession>
<feature type="transmembrane region" description="Helical" evidence="6">
    <location>
        <begin position="511"/>
        <end position="529"/>
    </location>
</feature>
<feature type="transmembrane region" description="Helical" evidence="6">
    <location>
        <begin position="262"/>
        <end position="286"/>
    </location>
</feature>
<dbReference type="Pfam" id="PF03553">
    <property type="entry name" value="Na_H_antiporter"/>
    <property type="match status" value="1"/>
</dbReference>
<dbReference type="RefSeq" id="WP_289166561.1">
    <property type="nucleotide sequence ID" value="NZ_JASZZN010000024.1"/>
</dbReference>
<feature type="transmembrane region" description="Helical" evidence="6">
    <location>
        <begin position="197"/>
        <end position="214"/>
    </location>
</feature>
<keyword evidence="4 6" id="KW-1133">Transmembrane helix</keyword>
<keyword evidence="2" id="KW-1003">Cell membrane</keyword>
<dbReference type="PANTHER" id="PTHR43478:SF1">
    <property type="entry name" value="NA+_H+ ANTIPORTER NHAC-LIKE C-TERMINAL DOMAIN-CONTAINING PROTEIN"/>
    <property type="match status" value="1"/>
</dbReference>
<feature type="domain" description="Na+/H+ antiporter NhaC-like C-terminal" evidence="7">
    <location>
        <begin position="157"/>
        <end position="498"/>
    </location>
</feature>
<feature type="transmembrane region" description="Helical" evidence="6">
    <location>
        <begin position="146"/>
        <end position="168"/>
    </location>
</feature>
<sequence>MEYGAASLLPPLVAIVLAILTRQVVLPLLFGVGVGAFILAPSESDWFAPAIGLGQAIWNSISDHDHLLALAFSLLLGAMVGVLEAGGAMEDLVTKIAARIKSRQGAQTLIASTGLAVFFDDYANTLLVGGTMRSTADRYKISRSKLAYLVDSTAAPVAGLSLVSTWAATEITYMSEGLSDAGITTASAGFELFMQSIPYRFYPLLALVMVFVIARSGRDFGPMRTAELRQSDSNQTGAVGAASQGSDVHSLKLQRAPIRHSWIPTVVPVGMCIIAVLLVLIITGSWEVGEKDPAVSWIRHFGLLIGNGQSYWALVVGGGSGWIVSLFTHRVVCQSSADFLMKSSLRGAWQMMPAIVILWLAWALSAMTGKDGLGTGGYLSSLLSEALDPKLLPTCVFVIAGLMAFSTGTSWGTMGILTPLSVTLAIKLDQAAGGPGTADTAICLATCGSVLAGAIFGDHCSPISDTTVLSSRASECDHVEHVRTQLPYAVVVGGICIVFGTLPAAYGVSPWISLVAGAVAILLVVRLVGKPVQSSADATAASDS</sequence>
<feature type="transmembrane region" description="Helical" evidence="6">
    <location>
        <begin position="391"/>
        <end position="417"/>
    </location>
</feature>
<evidence type="ECO:0000256" key="3">
    <source>
        <dbReference type="ARBA" id="ARBA00022692"/>
    </source>
</evidence>
<comment type="caution">
    <text evidence="8">The sequence shown here is derived from an EMBL/GenBank/DDBJ whole genome shotgun (WGS) entry which is preliminary data.</text>
</comment>
<keyword evidence="3 6" id="KW-0812">Transmembrane</keyword>
<evidence type="ECO:0000256" key="6">
    <source>
        <dbReference type="SAM" id="Phobius"/>
    </source>
</evidence>
<evidence type="ECO:0000256" key="5">
    <source>
        <dbReference type="ARBA" id="ARBA00023136"/>
    </source>
</evidence>
<keyword evidence="5 6" id="KW-0472">Membrane</keyword>
<evidence type="ECO:0000256" key="4">
    <source>
        <dbReference type="ARBA" id="ARBA00022989"/>
    </source>
</evidence>
<feature type="transmembrane region" description="Helical" evidence="6">
    <location>
        <begin position="311"/>
        <end position="333"/>
    </location>
</feature>
<name>A0ABT7PQ83_9BACT</name>
<keyword evidence="9" id="KW-1185">Reference proteome</keyword>
<evidence type="ECO:0000313" key="9">
    <source>
        <dbReference type="Proteomes" id="UP001239462"/>
    </source>
</evidence>
<dbReference type="PANTHER" id="PTHR43478">
    <property type="entry name" value="NA+/H+ ANTIPORTER-RELATED"/>
    <property type="match status" value="1"/>
</dbReference>
<comment type="subcellular location">
    <subcellularLocation>
        <location evidence="1">Cell membrane</location>
        <topology evidence="1">Multi-pass membrane protein</topology>
    </subcellularLocation>
</comment>
<reference evidence="8 9" key="1">
    <citation type="submission" date="2023-06" db="EMBL/GenBank/DDBJ databases">
        <title>Roseiconus lacunae JC819 isolated from Gulf of Mannar region, Tamil Nadu.</title>
        <authorList>
            <person name="Pk S."/>
            <person name="Ch S."/>
            <person name="Ch V.R."/>
        </authorList>
    </citation>
    <scope>NUCLEOTIDE SEQUENCE [LARGE SCALE GENOMIC DNA]</scope>
    <source>
        <strain evidence="8 9">JC819</strain>
    </source>
</reference>
<evidence type="ECO:0000259" key="7">
    <source>
        <dbReference type="Pfam" id="PF03553"/>
    </source>
</evidence>
<dbReference type="InterPro" id="IPR018461">
    <property type="entry name" value="Na/H_Antiport_NhaC-like_C"/>
</dbReference>
<organism evidence="8 9">
    <name type="scientific">Roseiconus lacunae</name>
    <dbReference type="NCBI Taxonomy" id="2605694"/>
    <lineage>
        <taxon>Bacteria</taxon>
        <taxon>Pseudomonadati</taxon>
        <taxon>Planctomycetota</taxon>
        <taxon>Planctomycetia</taxon>
        <taxon>Pirellulales</taxon>
        <taxon>Pirellulaceae</taxon>
        <taxon>Roseiconus</taxon>
    </lineage>
</organism>
<protein>
    <submittedName>
        <fullName evidence="8">Na+/H+ antiporter NhaC family protein</fullName>
    </submittedName>
</protein>
<proteinExistence type="predicted"/>
<feature type="transmembrane region" description="Helical" evidence="6">
    <location>
        <begin position="345"/>
        <end position="364"/>
    </location>
</feature>
<feature type="transmembrane region" description="Helical" evidence="6">
    <location>
        <begin position="12"/>
        <end position="39"/>
    </location>
</feature>
<feature type="transmembrane region" description="Helical" evidence="6">
    <location>
        <begin position="486"/>
        <end position="505"/>
    </location>
</feature>
<evidence type="ECO:0000313" key="8">
    <source>
        <dbReference type="EMBL" id="MDM4018672.1"/>
    </source>
</evidence>
<dbReference type="EMBL" id="JASZZN010000024">
    <property type="protein sequence ID" value="MDM4018672.1"/>
    <property type="molecule type" value="Genomic_DNA"/>
</dbReference>
<evidence type="ECO:0000256" key="1">
    <source>
        <dbReference type="ARBA" id="ARBA00004651"/>
    </source>
</evidence>